<dbReference type="GO" id="GO:0005524">
    <property type="term" value="F:ATP binding"/>
    <property type="evidence" value="ECO:0007669"/>
    <property type="project" value="UniProtKB-KW"/>
</dbReference>
<reference evidence="4 5" key="1">
    <citation type="journal article" date="2014" name="Nat. Commun.">
        <title>Molecular traces of alternative social organization in a termite genome.</title>
        <authorList>
            <person name="Terrapon N."/>
            <person name="Li C."/>
            <person name="Robertson H.M."/>
            <person name="Ji L."/>
            <person name="Meng X."/>
            <person name="Booth W."/>
            <person name="Chen Z."/>
            <person name="Childers C.P."/>
            <person name="Glastad K.M."/>
            <person name="Gokhale K."/>
            <person name="Gowin J."/>
            <person name="Gronenberg W."/>
            <person name="Hermansen R.A."/>
            <person name="Hu H."/>
            <person name="Hunt B.G."/>
            <person name="Huylmans A.K."/>
            <person name="Khalil S.M."/>
            <person name="Mitchell R.D."/>
            <person name="Munoz-Torres M.C."/>
            <person name="Mustard J.A."/>
            <person name="Pan H."/>
            <person name="Reese J.T."/>
            <person name="Scharf M.E."/>
            <person name="Sun F."/>
            <person name="Vogel H."/>
            <person name="Xiao J."/>
            <person name="Yang W."/>
            <person name="Yang Z."/>
            <person name="Yang Z."/>
            <person name="Zhou J."/>
            <person name="Zhu J."/>
            <person name="Brent C.S."/>
            <person name="Elsik C.G."/>
            <person name="Goodisman M.A."/>
            <person name="Liberles D.A."/>
            <person name="Roe R.M."/>
            <person name="Vargo E.L."/>
            <person name="Vilcinskas A."/>
            <person name="Wang J."/>
            <person name="Bornberg-Bauer E."/>
            <person name="Korb J."/>
            <person name="Zhang G."/>
            <person name="Liebig J."/>
        </authorList>
    </citation>
    <scope>NUCLEOTIDE SEQUENCE [LARGE SCALE GENOMIC DNA]</scope>
    <source>
        <tissue evidence="4">Whole organism</tissue>
    </source>
</reference>
<organism evidence="4 5">
    <name type="scientific">Zootermopsis nevadensis</name>
    <name type="common">Dampwood termite</name>
    <dbReference type="NCBI Taxonomy" id="136037"/>
    <lineage>
        <taxon>Eukaryota</taxon>
        <taxon>Metazoa</taxon>
        <taxon>Ecdysozoa</taxon>
        <taxon>Arthropoda</taxon>
        <taxon>Hexapoda</taxon>
        <taxon>Insecta</taxon>
        <taxon>Pterygota</taxon>
        <taxon>Neoptera</taxon>
        <taxon>Polyneoptera</taxon>
        <taxon>Dictyoptera</taxon>
        <taxon>Blattodea</taxon>
        <taxon>Blattoidea</taxon>
        <taxon>Termitoidae</taxon>
        <taxon>Termopsidae</taxon>
        <taxon>Zootermopsis</taxon>
    </lineage>
</organism>
<dbReference type="SUPFAM" id="SSF52540">
    <property type="entry name" value="P-loop containing nucleoside triphosphate hydrolases"/>
    <property type="match status" value="1"/>
</dbReference>
<dbReference type="InterPro" id="IPR027417">
    <property type="entry name" value="P-loop_NTPase"/>
</dbReference>
<keyword evidence="5" id="KW-1185">Reference proteome</keyword>
<evidence type="ECO:0000256" key="3">
    <source>
        <dbReference type="ARBA" id="ARBA00022840"/>
    </source>
</evidence>
<dbReference type="STRING" id="136037.A0A067QMD0"/>
<dbReference type="AlphaFoldDB" id="A0A067QMD0"/>
<dbReference type="PANTHER" id="PTHR43146">
    <property type="entry name" value="CANCER-RELATED NUCLEOSIDE-TRIPHOSPHATASE"/>
    <property type="match status" value="1"/>
</dbReference>
<dbReference type="FunCoup" id="A0A067QMD0">
    <property type="interactions" value="722"/>
</dbReference>
<dbReference type="OMA" id="VTAVQNC"/>
<evidence type="ECO:0000256" key="1">
    <source>
        <dbReference type="ARBA" id="ARBA00022741"/>
    </source>
</evidence>
<dbReference type="eggNOG" id="ENOG502QVJ8">
    <property type="taxonomic scope" value="Eukaryota"/>
</dbReference>
<dbReference type="Pfam" id="PF03266">
    <property type="entry name" value="NTPase_1"/>
    <property type="match status" value="1"/>
</dbReference>
<dbReference type="OrthoDB" id="446244at2759"/>
<accession>A0A067QMD0</accession>
<name>A0A067QMD0_ZOONE</name>
<gene>
    <name evidence="4" type="ORF">L798_15296</name>
</gene>
<dbReference type="InterPro" id="IPR004948">
    <property type="entry name" value="Nuc-triphosphatase_THEP1"/>
</dbReference>
<dbReference type="PANTHER" id="PTHR43146:SF1">
    <property type="entry name" value="CANCER-RELATED NUCLEOSIDE-TRIPHOSPHATASE"/>
    <property type="match status" value="1"/>
</dbReference>
<dbReference type="Proteomes" id="UP000027135">
    <property type="component" value="Unassembled WGS sequence"/>
</dbReference>
<sequence length="208" mass="22681">MGTTVANAKRHIFLTGPPGIPLKHIAFPGEEIHMYYISCIGKTTLVQKVCNLLQNAGISSSGFFTEELRSGGTRVGFDVVTLDGKRGTLARLLQASSREESHHVVGQYGVTLKSFESFALPVFSTQAHMGGILVLDEIGRMELMSDRFKQEVKKAFSNPSITILATIPVKPAPFTKSLSQSPNTLVLVVAKSNRDNLVDQVFDMLTKT</sequence>
<protein>
    <submittedName>
        <fullName evidence="4">Nucleoside-triphosphatase C1orf57-like protein</fullName>
    </submittedName>
</protein>
<dbReference type="InParanoid" id="A0A067QMD0"/>
<keyword evidence="2" id="KW-0378">Hydrolase</keyword>
<evidence type="ECO:0000256" key="2">
    <source>
        <dbReference type="ARBA" id="ARBA00022801"/>
    </source>
</evidence>
<evidence type="ECO:0000313" key="4">
    <source>
        <dbReference type="EMBL" id="KDR10587.1"/>
    </source>
</evidence>
<dbReference type="GO" id="GO:0017111">
    <property type="term" value="F:ribonucleoside triphosphate phosphatase activity"/>
    <property type="evidence" value="ECO:0007669"/>
    <property type="project" value="InterPro"/>
</dbReference>
<keyword evidence="1" id="KW-0547">Nucleotide-binding</keyword>
<dbReference type="Gene3D" id="3.40.50.300">
    <property type="entry name" value="P-loop containing nucleotide triphosphate hydrolases"/>
    <property type="match status" value="1"/>
</dbReference>
<dbReference type="EMBL" id="KK853153">
    <property type="protein sequence ID" value="KDR10587.1"/>
    <property type="molecule type" value="Genomic_DNA"/>
</dbReference>
<keyword evidence="3" id="KW-0067">ATP-binding</keyword>
<proteinExistence type="predicted"/>
<evidence type="ECO:0000313" key="5">
    <source>
        <dbReference type="Proteomes" id="UP000027135"/>
    </source>
</evidence>